<evidence type="ECO:0000313" key="2">
    <source>
        <dbReference type="Proteomes" id="UP000075243"/>
    </source>
</evidence>
<dbReference type="EMBL" id="KQ483594">
    <property type="protein sequence ID" value="KYP45334.1"/>
    <property type="molecule type" value="Genomic_DNA"/>
</dbReference>
<reference evidence="1" key="1">
    <citation type="journal article" date="2012" name="Nat. Biotechnol.">
        <title>Draft genome sequence of pigeonpea (Cajanus cajan), an orphan legume crop of resource-poor farmers.</title>
        <authorList>
            <person name="Varshney R.K."/>
            <person name="Chen W."/>
            <person name="Li Y."/>
            <person name="Bharti A.K."/>
            <person name="Saxena R.K."/>
            <person name="Schlueter J.A."/>
            <person name="Donoghue M.T."/>
            <person name="Azam S."/>
            <person name="Fan G."/>
            <person name="Whaley A.M."/>
            <person name="Farmer A.D."/>
            <person name="Sheridan J."/>
            <person name="Iwata A."/>
            <person name="Tuteja R."/>
            <person name="Penmetsa R.V."/>
            <person name="Wu W."/>
            <person name="Upadhyaya H.D."/>
            <person name="Yang S.P."/>
            <person name="Shah T."/>
            <person name="Saxena K.B."/>
            <person name="Michael T."/>
            <person name="McCombie W.R."/>
            <person name="Yang B."/>
            <person name="Zhang G."/>
            <person name="Yang H."/>
            <person name="Wang J."/>
            <person name="Spillane C."/>
            <person name="Cook D.R."/>
            <person name="May G.D."/>
            <person name="Xu X."/>
            <person name="Jackson S.A."/>
        </authorList>
    </citation>
    <scope>NUCLEOTIDE SEQUENCE [LARGE SCALE GENOMIC DNA]</scope>
</reference>
<evidence type="ECO:0000313" key="1">
    <source>
        <dbReference type="EMBL" id="KYP45334.1"/>
    </source>
</evidence>
<accession>A0A151RS18</accession>
<dbReference type="Proteomes" id="UP000075243">
    <property type="component" value="Unassembled WGS sequence"/>
</dbReference>
<proteinExistence type="predicted"/>
<organism evidence="1 2">
    <name type="scientific">Cajanus cajan</name>
    <name type="common">Pigeon pea</name>
    <name type="synonym">Cajanus indicus</name>
    <dbReference type="NCBI Taxonomy" id="3821"/>
    <lineage>
        <taxon>Eukaryota</taxon>
        <taxon>Viridiplantae</taxon>
        <taxon>Streptophyta</taxon>
        <taxon>Embryophyta</taxon>
        <taxon>Tracheophyta</taxon>
        <taxon>Spermatophyta</taxon>
        <taxon>Magnoliopsida</taxon>
        <taxon>eudicotyledons</taxon>
        <taxon>Gunneridae</taxon>
        <taxon>Pentapetalae</taxon>
        <taxon>rosids</taxon>
        <taxon>fabids</taxon>
        <taxon>Fabales</taxon>
        <taxon>Fabaceae</taxon>
        <taxon>Papilionoideae</taxon>
        <taxon>50 kb inversion clade</taxon>
        <taxon>NPAAA clade</taxon>
        <taxon>indigoferoid/millettioid clade</taxon>
        <taxon>Phaseoleae</taxon>
        <taxon>Cajanus</taxon>
    </lineage>
</organism>
<dbReference type="PANTHER" id="PTHR31460">
    <property type="match status" value="1"/>
</dbReference>
<dbReference type="Gramene" id="C.cajan_29256.t">
    <property type="protein sequence ID" value="C.cajan_29256.t"/>
    <property type="gene ID" value="C.cajan_29256"/>
</dbReference>
<feature type="non-terminal residue" evidence="1">
    <location>
        <position position="1"/>
    </location>
</feature>
<protein>
    <submittedName>
        <fullName evidence="1">Uncharacterized protein</fullName>
    </submittedName>
</protein>
<dbReference type="AlphaFoldDB" id="A0A151RS18"/>
<sequence>SSHKLHSCRRLFLSPLPSENVDAANDVAVDHCDNAFMTNSNGNFIWDAMDDTTRKVLLNEDLVGVDDIIVRKDSMAAAISLMKMLWLMKSDEGAVYDKVEVNVRQFPMSVVIKDKDRVYVSEW</sequence>
<gene>
    <name evidence="1" type="ORF">KK1_033120</name>
</gene>
<dbReference type="PANTHER" id="PTHR31460:SF6">
    <property type="entry name" value="NHL DOMAIN PROTEIN"/>
    <property type="match status" value="1"/>
</dbReference>
<name>A0A151RS18_CAJCA</name>
<keyword evidence="2" id="KW-1185">Reference proteome</keyword>
<dbReference type="InterPro" id="IPR053224">
    <property type="entry name" value="Sensory_adhesion_molecule"/>
</dbReference>
<dbReference type="GO" id="GO:0005783">
    <property type="term" value="C:endoplasmic reticulum"/>
    <property type="evidence" value="ECO:0007669"/>
    <property type="project" value="TreeGrafter"/>
</dbReference>